<dbReference type="Gene3D" id="3.20.20.70">
    <property type="entry name" value="Aldolase class I"/>
    <property type="match status" value="1"/>
</dbReference>
<dbReference type="InterPro" id="IPR027492">
    <property type="entry name" value="RNA_MTrfase_RlmN"/>
</dbReference>
<evidence type="ECO:0000256" key="9">
    <source>
        <dbReference type="ARBA" id="ARBA00022694"/>
    </source>
</evidence>
<reference evidence="14" key="1">
    <citation type="submission" date="2018-05" db="EMBL/GenBank/DDBJ databases">
        <authorList>
            <person name="Lanie J.A."/>
            <person name="Ng W.-L."/>
            <person name="Kazmierczak K.M."/>
            <person name="Andrzejewski T.M."/>
            <person name="Davidsen T.M."/>
            <person name="Wayne K.J."/>
            <person name="Tettelin H."/>
            <person name="Glass J.I."/>
            <person name="Rusch D."/>
            <person name="Podicherti R."/>
            <person name="Tsui H.-C.T."/>
            <person name="Winkler M.E."/>
        </authorList>
    </citation>
    <scope>NUCLEOTIDE SEQUENCE</scope>
</reference>
<name>A0A382IJM1_9ZZZZ</name>
<keyword evidence="9" id="KW-0819">tRNA processing</keyword>
<keyword evidence="11" id="KW-0408">Iron</keyword>
<feature type="domain" description="Radical SAM core" evidence="13">
    <location>
        <begin position="128"/>
        <end position="369"/>
    </location>
</feature>
<dbReference type="CDD" id="cd01335">
    <property type="entry name" value="Radical_SAM"/>
    <property type="match status" value="1"/>
</dbReference>
<evidence type="ECO:0000256" key="5">
    <source>
        <dbReference type="ARBA" id="ARBA00022552"/>
    </source>
</evidence>
<dbReference type="GO" id="GO:0046872">
    <property type="term" value="F:metal ion binding"/>
    <property type="evidence" value="ECO:0007669"/>
    <property type="project" value="UniProtKB-KW"/>
</dbReference>
<keyword evidence="8" id="KW-0949">S-adenosyl-L-methionine</keyword>
<evidence type="ECO:0000256" key="8">
    <source>
        <dbReference type="ARBA" id="ARBA00022691"/>
    </source>
</evidence>
<dbReference type="InterPro" id="IPR048641">
    <property type="entry name" value="RlmN_N"/>
</dbReference>
<protein>
    <recommendedName>
        <fullName evidence="13">Radical SAM core domain-containing protein</fullName>
    </recommendedName>
</protein>
<dbReference type="PANTHER" id="PTHR30544:SF5">
    <property type="entry name" value="RADICAL SAM CORE DOMAIN-CONTAINING PROTEIN"/>
    <property type="match status" value="1"/>
</dbReference>
<evidence type="ECO:0000256" key="6">
    <source>
        <dbReference type="ARBA" id="ARBA00022603"/>
    </source>
</evidence>
<dbReference type="SUPFAM" id="SSF102114">
    <property type="entry name" value="Radical SAM enzymes"/>
    <property type="match status" value="1"/>
</dbReference>
<organism evidence="14">
    <name type="scientific">marine metagenome</name>
    <dbReference type="NCBI Taxonomy" id="408172"/>
    <lineage>
        <taxon>unclassified sequences</taxon>
        <taxon>metagenomes</taxon>
        <taxon>ecological metagenomes</taxon>
    </lineage>
</organism>
<evidence type="ECO:0000313" key="14">
    <source>
        <dbReference type="EMBL" id="SVB99442.1"/>
    </source>
</evidence>
<evidence type="ECO:0000256" key="11">
    <source>
        <dbReference type="ARBA" id="ARBA00023004"/>
    </source>
</evidence>
<dbReference type="SFLD" id="SFLDS00029">
    <property type="entry name" value="Radical_SAM"/>
    <property type="match status" value="1"/>
</dbReference>
<dbReference type="GO" id="GO:0005737">
    <property type="term" value="C:cytoplasm"/>
    <property type="evidence" value="ECO:0007669"/>
    <property type="project" value="UniProtKB-SubCell"/>
</dbReference>
<keyword evidence="12" id="KW-0411">Iron-sulfur</keyword>
<feature type="non-terminal residue" evidence="14">
    <location>
        <position position="369"/>
    </location>
</feature>
<dbReference type="GO" id="GO:0030488">
    <property type="term" value="P:tRNA methylation"/>
    <property type="evidence" value="ECO:0007669"/>
    <property type="project" value="InterPro"/>
</dbReference>
<dbReference type="InterPro" id="IPR040072">
    <property type="entry name" value="Methyltransferase_A"/>
</dbReference>
<dbReference type="AlphaFoldDB" id="A0A382IJM1"/>
<dbReference type="InterPro" id="IPR058240">
    <property type="entry name" value="rSAM_sf"/>
</dbReference>
<comment type="subcellular location">
    <subcellularLocation>
        <location evidence="2">Cytoplasm</location>
    </subcellularLocation>
</comment>
<evidence type="ECO:0000256" key="10">
    <source>
        <dbReference type="ARBA" id="ARBA00022723"/>
    </source>
</evidence>
<dbReference type="EMBL" id="UINC01067614">
    <property type="protein sequence ID" value="SVB99442.1"/>
    <property type="molecule type" value="Genomic_DNA"/>
</dbReference>
<keyword evidence="3" id="KW-0004">4Fe-4S</keyword>
<dbReference type="Pfam" id="PF04055">
    <property type="entry name" value="Radical_SAM"/>
    <property type="match status" value="1"/>
</dbReference>
<evidence type="ECO:0000256" key="12">
    <source>
        <dbReference type="ARBA" id="ARBA00023014"/>
    </source>
</evidence>
<keyword evidence="10" id="KW-0479">Metal-binding</keyword>
<dbReference type="GO" id="GO:0070475">
    <property type="term" value="P:rRNA base methylation"/>
    <property type="evidence" value="ECO:0007669"/>
    <property type="project" value="InterPro"/>
</dbReference>
<evidence type="ECO:0000256" key="7">
    <source>
        <dbReference type="ARBA" id="ARBA00022679"/>
    </source>
</evidence>
<dbReference type="GO" id="GO:0051539">
    <property type="term" value="F:4 iron, 4 sulfur cluster binding"/>
    <property type="evidence" value="ECO:0007669"/>
    <property type="project" value="UniProtKB-KW"/>
</dbReference>
<dbReference type="InterPro" id="IPR013785">
    <property type="entry name" value="Aldolase_TIM"/>
</dbReference>
<comment type="cofactor">
    <cofactor evidence="1">
        <name>[4Fe-4S] cluster</name>
        <dbReference type="ChEBI" id="CHEBI:49883"/>
    </cofactor>
</comment>
<evidence type="ECO:0000256" key="1">
    <source>
        <dbReference type="ARBA" id="ARBA00001966"/>
    </source>
</evidence>
<dbReference type="InterPro" id="IPR007197">
    <property type="entry name" value="rSAM"/>
</dbReference>
<dbReference type="Gene3D" id="1.10.150.530">
    <property type="match status" value="1"/>
</dbReference>
<gene>
    <name evidence="14" type="ORF">METZ01_LOCUS252296</name>
</gene>
<keyword evidence="7" id="KW-0808">Transferase</keyword>
<keyword evidence="5" id="KW-0698">rRNA processing</keyword>
<evidence type="ECO:0000256" key="4">
    <source>
        <dbReference type="ARBA" id="ARBA00022490"/>
    </source>
</evidence>
<evidence type="ECO:0000256" key="3">
    <source>
        <dbReference type="ARBA" id="ARBA00022485"/>
    </source>
</evidence>
<dbReference type="InterPro" id="IPR004383">
    <property type="entry name" value="rRNA_lsu_MTrfase_RlmN/Cfr"/>
</dbReference>
<dbReference type="PIRSF" id="PIRSF006004">
    <property type="entry name" value="CHP00048"/>
    <property type="match status" value="1"/>
</dbReference>
<dbReference type="GO" id="GO:0008173">
    <property type="term" value="F:RNA methyltransferase activity"/>
    <property type="evidence" value="ECO:0007669"/>
    <property type="project" value="InterPro"/>
</dbReference>
<dbReference type="PROSITE" id="PS51918">
    <property type="entry name" value="RADICAL_SAM"/>
    <property type="match status" value="1"/>
</dbReference>
<proteinExistence type="inferred from homology"/>
<dbReference type="PANTHER" id="PTHR30544">
    <property type="entry name" value="23S RRNA METHYLTRANSFERASE"/>
    <property type="match status" value="1"/>
</dbReference>
<keyword evidence="6" id="KW-0489">Methyltransferase</keyword>
<dbReference type="NCBIfam" id="TIGR00048">
    <property type="entry name" value="rRNA_mod_RlmN"/>
    <property type="match status" value="1"/>
</dbReference>
<evidence type="ECO:0000259" key="13">
    <source>
        <dbReference type="PROSITE" id="PS51918"/>
    </source>
</evidence>
<accession>A0A382IJM1</accession>
<dbReference type="FunFam" id="3.20.20.70:FF:000014">
    <property type="entry name" value="Probable dual-specificity RNA methyltransferase RlmN"/>
    <property type="match status" value="1"/>
</dbReference>
<dbReference type="Pfam" id="PF21016">
    <property type="entry name" value="RlmN_N"/>
    <property type="match status" value="1"/>
</dbReference>
<sequence>MPISFSTPSTPMNQNVSSTVDASSMLPSILELSRQSLTDSILEMGEKKFRSDQLWRSIYHDVSKSFEEMSTLSKLFRKSLGGKYSISSLTEVMALTSSDLTTSKSLYRLRDGELIETVMMRYESDGHRRNRKTACISTQAGCALGCTFCATGQQGFRRNLTVGEIVAQVIEMQRVAIAEDQAQIDGGQRTKGEVQGVTNVVFMGMGEPLANYKNTMSAIRVLNDGQGLNIGARHITVSTVGLIPEILKLADEDLQINLAISLHAPDNVTRSQTMPVNKRYPVEELISACHKYADKTKRRIFFEYVLLKEQNDSIEQAQKLGRLLNGLHCHVNLIPVNPTTEGPFERTDLISAKSFQGGLKQYGIPSTIR</sequence>
<evidence type="ECO:0000256" key="2">
    <source>
        <dbReference type="ARBA" id="ARBA00004496"/>
    </source>
</evidence>
<keyword evidence="4" id="KW-0963">Cytoplasm</keyword>
<dbReference type="HAMAP" id="MF_01849">
    <property type="entry name" value="RNA_methyltr_RlmN"/>
    <property type="match status" value="1"/>
</dbReference>